<keyword evidence="4" id="KW-1185">Reference proteome</keyword>
<dbReference type="EMBL" id="BMPI01000116">
    <property type="protein sequence ID" value="GGM88080.1"/>
    <property type="molecule type" value="Genomic_DNA"/>
</dbReference>
<comment type="caution">
    <text evidence="3">The sequence shown here is derived from an EMBL/GenBank/DDBJ whole genome shotgun (WGS) entry which is preliminary data.</text>
</comment>
<dbReference type="InterPro" id="IPR036457">
    <property type="entry name" value="PPM-type-like_dom_sf"/>
</dbReference>
<evidence type="ECO:0000313" key="3">
    <source>
        <dbReference type="EMBL" id="GGM88080.1"/>
    </source>
</evidence>
<evidence type="ECO:0000259" key="2">
    <source>
        <dbReference type="PROSITE" id="PS50880"/>
    </source>
</evidence>
<dbReference type="Pfam" id="PF13155">
    <property type="entry name" value="Toprim_2"/>
    <property type="match status" value="1"/>
</dbReference>
<proteinExistence type="predicted"/>
<reference evidence="3" key="1">
    <citation type="journal article" date="2014" name="Int. J. Syst. Evol. Microbiol.">
        <title>Complete genome sequence of Corynebacterium casei LMG S-19264T (=DSM 44701T), isolated from a smear-ripened cheese.</title>
        <authorList>
            <consortium name="US DOE Joint Genome Institute (JGI-PGF)"/>
            <person name="Walter F."/>
            <person name="Albersmeier A."/>
            <person name="Kalinowski J."/>
            <person name="Ruckert C."/>
        </authorList>
    </citation>
    <scope>NUCLEOTIDE SEQUENCE</scope>
    <source>
        <strain evidence="3">JCM 19831</strain>
    </source>
</reference>
<accession>A0A917UI75</accession>
<sequence>MTDLERLYAANAAAARFYAGRLASSPKAAAYLESHGITEVAGADELWQLGYAPSRWTELATHLLGSGFTAAEVTAAGLGFVHGKSGHLLDRFRDRIMFPITDQANRVIAFTARDLSGRADARWLNSPETAIYHKRLVLYGLGQQLAHPPGANLEPVVFVVEGAADVVAMHRMAAAHATILETQRVYVVAPCGTRLTGEQLDLLREALPGAHLILAFDGDEAGQRAVDRAYPIAAKWPGKVSGARLPSGKDPAAMLADMDPRWAMSEIVGRVRPLAQVQMTNTIKRLFAAGHITNPAEYAGDRITVYQAIAELFIDAPYASREMAEVAAELLGVTATDVTRGVVEAWDVRNATSSGTDPPPFPPQPQVARSRDDEGRLTVSASARSSTHTTAITTRHNDAIGVTVWALADGIGQHAESGIAASMAADIAAAVALHSAPAAGLHAARAAINAHYGGVHESQTGDASLIVVAAYLAPEHRHGVRFELAWAGDCRAYTINGGRLAQVTVDHTIARQRRDSGEAAKPGGIAGVLLASSVRAGDVSVCPLEQGPLLVCNRAVYRAVPETTLALELSGATDVTMTVDRLLNIAGRRNAAVLLIHASAAPPALATATGPGRSAGPVATGPSAALAKSSFANAAAPKVSRWSNVPGLSETRSRPPRRP</sequence>
<name>A0A917UI75_9ACTN</name>
<dbReference type="Gene3D" id="3.40.1360.10">
    <property type="match status" value="1"/>
</dbReference>
<dbReference type="SUPFAM" id="SSF56731">
    <property type="entry name" value="DNA primase core"/>
    <property type="match status" value="1"/>
</dbReference>
<feature type="region of interest" description="Disordered" evidence="1">
    <location>
        <begin position="632"/>
        <end position="659"/>
    </location>
</feature>
<dbReference type="Gene3D" id="3.60.40.10">
    <property type="entry name" value="PPM-type phosphatase domain"/>
    <property type="match status" value="1"/>
</dbReference>
<dbReference type="InterPro" id="IPR037068">
    <property type="entry name" value="DNA_primase_core_N_sf"/>
</dbReference>
<dbReference type="SMART" id="SM00493">
    <property type="entry name" value="TOPRIM"/>
    <property type="match status" value="1"/>
</dbReference>
<dbReference type="Pfam" id="PF08275">
    <property type="entry name" value="DNAG_N"/>
    <property type="match status" value="1"/>
</dbReference>
<dbReference type="InterPro" id="IPR006171">
    <property type="entry name" value="TOPRIM_dom"/>
</dbReference>
<gene>
    <name evidence="3" type="ORF">GCM10007977_107530</name>
</gene>
<reference evidence="3" key="2">
    <citation type="submission" date="2020-09" db="EMBL/GenBank/DDBJ databases">
        <authorList>
            <person name="Sun Q."/>
            <person name="Ohkuma M."/>
        </authorList>
    </citation>
    <scope>NUCLEOTIDE SEQUENCE</scope>
    <source>
        <strain evidence="3">JCM 19831</strain>
    </source>
</reference>
<dbReference type="GO" id="GO:0006269">
    <property type="term" value="P:DNA replication, synthesis of primer"/>
    <property type="evidence" value="ECO:0007669"/>
    <property type="project" value="TreeGrafter"/>
</dbReference>
<feature type="region of interest" description="Disordered" evidence="1">
    <location>
        <begin position="350"/>
        <end position="374"/>
    </location>
</feature>
<protein>
    <recommendedName>
        <fullName evidence="2">Toprim domain-containing protein</fullName>
    </recommendedName>
</protein>
<dbReference type="PANTHER" id="PTHR30313:SF2">
    <property type="entry name" value="DNA PRIMASE"/>
    <property type="match status" value="1"/>
</dbReference>
<feature type="domain" description="Toprim" evidence="2">
    <location>
        <begin position="155"/>
        <end position="247"/>
    </location>
</feature>
<dbReference type="GO" id="GO:0005737">
    <property type="term" value="C:cytoplasm"/>
    <property type="evidence" value="ECO:0007669"/>
    <property type="project" value="TreeGrafter"/>
</dbReference>
<dbReference type="InterPro" id="IPR050219">
    <property type="entry name" value="DnaG_primase"/>
</dbReference>
<evidence type="ECO:0000256" key="1">
    <source>
        <dbReference type="SAM" id="MobiDB-lite"/>
    </source>
</evidence>
<dbReference type="Proteomes" id="UP000642070">
    <property type="component" value="Unassembled WGS sequence"/>
</dbReference>
<dbReference type="InterPro" id="IPR013264">
    <property type="entry name" value="DNAG_N"/>
</dbReference>
<dbReference type="Gene3D" id="3.90.980.10">
    <property type="entry name" value="DNA primase, catalytic core, N-terminal domain"/>
    <property type="match status" value="1"/>
</dbReference>
<dbReference type="RefSeq" id="WP_190257884.1">
    <property type="nucleotide sequence ID" value="NZ_BMPI01000116.1"/>
</dbReference>
<dbReference type="AlphaFoldDB" id="A0A917UI75"/>
<dbReference type="PROSITE" id="PS50880">
    <property type="entry name" value="TOPRIM"/>
    <property type="match status" value="1"/>
</dbReference>
<organism evidence="3 4">
    <name type="scientific">Dactylosporangium sucinum</name>
    <dbReference type="NCBI Taxonomy" id="1424081"/>
    <lineage>
        <taxon>Bacteria</taxon>
        <taxon>Bacillati</taxon>
        <taxon>Actinomycetota</taxon>
        <taxon>Actinomycetes</taxon>
        <taxon>Micromonosporales</taxon>
        <taxon>Micromonosporaceae</taxon>
        <taxon>Dactylosporangium</taxon>
    </lineage>
</organism>
<dbReference type="CDD" id="cd03364">
    <property type="entry name" value="TOPRIM_DnaG_primases"/>
    <property type="match status" value="1"/>
</dbReference>
<dbReference type="PANTHER" id="PTHR30313">
    <property type="entry name" value="DNA PRIMASE"/>
    <property type="match status" value="1"/>
</dbReference>
<dbReference type="SUPFAM" id="SSF81606">
    <property type="entry name" value="PP2C-like"/>
    <property type="match status" value="1"/>
</dbReference>
<evidence type="ECO:0000313" key="4">
    <source>
        <dbReference type="Proteomes" id="UP000642070"/>
    </source>
</evidence>
<dbReference type="InterPro" id="IPR034151">
    <property type="entry name" value="TOPRIM_DnaG_bac"/>
</dbReference>